<dbReference type="EMBL" id="JANPWB010000015">
    <property type="protein sequence ID" value="KAJ1088585.1"/>
    <property type="molecule type" value="Genomic_DNA"/>
</dbReference>
<reference evidence="1" key="1">
    <citation type="journal article" date="2022" name="bioRxiv">
        <title>Sequencing and chromosome-scale assembly of the giantPleurodeles waltlgenome.</title>
        <authorList>
            <person name="Brown T."/>
            <person name="Elewa A."/>
            <person name="Iarovenko S."/>
            <person name="Subramanian E."/>
            <person name="Araus A.J."/>
            <person name="Petzold A."/>
            <person name="Susuki M."/>
            <person name="Suzuki K.-i.T."/>
            <person name="Hayashi T."/>
            <person name="Toyoda A."/>
            <person name="Oliveira C."/>
            <person name="Osipova E."/>
            <person name="Leigh N.D."/>
            <person name="Simon A."/>
            <person name="Yun M.H."/>
        </authorList>
    </citation>
    <scope>NUCLEOTIDE SEQUENCE</scope>
    <source>
        <strain evidence="1">20211129_DDA</strain>
        <tissue evidence="1">Liver</tissue>
    </source>
</reference>
<protein>
    <submittedName>
        <fullName evidence="1">Uncharacterized protein</fullName>
    </submittedName>
</protein>
<dbReference type="Proteomes" id="UP001066276">
    <property type="component" value="Chromosome 11"/>
</dbReference>
<keyword evidence="2" id="KW-1185">Reference proteome</keyword>
<proteinExistence type="predicted"/>
<comment type="caution">
    <text evidence="1">The sequence shown here is derived from an EMBL/GenBank/DDBJ whole genome shotgun (WGS) entry which is preliminary data.</text>
</comment>
<evidence type="ECO:0000313" key="1">
    <source>
        <dbReference type="EMBL" id="KAJ1088585.1"/>
    </source>
</evidence>
<dbReference type="AlphaFoldDB" id="A0AAV7LDP1"/>
<sequence length="84" mass="9656">MQGSVLANVIRPKREKNMIIAVQAEVGSEITEPELIASRFCEYYEPLYTFKSVPDPEALLDYLLHIVLLWLKETDRVSYDPSDP</sequence>
<organism evidence="1 2">
    <name type="scientific">Pleurodeles waltl</name>
    <name type="common">Iberian ribbed newt</name>
    <dbReference type="NCBI Taxonomy" id="8319"/>
    <lineage>
        <taxon>Eukaryota</taxon>
        <taxon>Metazoa</taxon>
        <taxon>Chordata</taxon>
        <taxon>Craniata</taxon>
        <taxon>Vertebrata</taxon>
        <taxon>Euteleostomi</taxon>
        <taxon>Amphibia</taxon>
        <taxon>Batrachia</taxon>
        <taxon>Caudata</taxon>
        <taxon>Salamandroidea</taxon>
        <taxon>Salamandridae</taxon>
        <taxon>Pleurodelinae</taxon>
        <taxon>Pleurodeles</taxon>
    </lineage>
</organism>
<name>A0AAV7LDP1_PLEWA</name>
<accession>A0AAV7LDP1</accession>
<gene>
    <name evidence="1" type="ORF">NDU88_001742</name>
</gene>
<evidence type="ECO:0000313" key="2">
    <source>
        <dbReference type="Proteomes" id="UP001066276"/>
    </source>
</evidence>